<evidence type="ECO:0000313" key="2">
    <source>
        <dbReference type="EMBL" id="KNC99116.1"/>
    </source>
</evidence>
<dbReference type="eggNOG" id="KOG4234">
    <property type="taxonomic scope" value="Eukaryota"/>
</dbReference>
<dbReference type="VEuPathDB" id="FungiDB:SPPG_05375"/>
<evidence type="ECO:0000256" key="1">
    <source>
        <dbReference type="PROSITE-ProRule" id="PRU00339"/>
    </source>
</evidence>
<dbReference type="SMART" id="SM00028">
    <property type="entry name" value="TPR"/>
    <property type="match status" value="3"/>
</dbReference>
<name>A0A0L0HDM9_SPIPD</name>
<dbReference type="InterPro" id="IPR052769">
    <property type="entry name" value="TPR_domain_protein"/>
</dbReference>
<dbReference type="InterPro" id="IPR011990">
    <property type="entry name" value="TPR-like_helical_dom_sf"/>
</dbReference>
<accession>A0A0L0HDM9</accession>
<dbReference type="OMA" id="KSAIDDC"/>
<proteinExistence type="predicted"/>
<dbReference type="EMBL" id="KQ257458">
    <property type="protein sequence ID" value="KNC99116.1"/>
    <property type="molecule type" value="Genomic_DNA"/>
</dbReference>
<feature type="repeat" description="TPR" evidence="1">
    <location>
        <begin position="80"/>
        <end position="113"/>
    </location>
</feature>
<gene>
    <name evidence="2" type="ORF">SPPG_05375</name>
</gene>
<dbReference type="GeneID" id="27688753"/>
<dbReference type="STRING" id="645134.A0A0L0HDM9"/>
<keyword evidence="3" id="KW-1185">Reference proteome</keyword>
<feature type="repeat" description="TPR" evidence="1">
    <location>
        <begin position="41"/>
        <end position="74"/>
    </location>
</feature>
<dbReference type="PANTHER" id="PTHR46014:SF1">
    <property type="entry name" value="TETRATRICOPEPTIDE REPEAT PROTEIN 1"/>
    <property type="match status" value="1"/>
</dbReference>
<dbReference type="Pfam" id="PF00515">
    <property type="entry name" value="TPR_1"/>
    <property type="match status" value="1"/>
</dbReference>
<dbReference type="SUPFAM" id="SSF48452">
    <property type="entry name" value="TPR-like"/>
    <property type="match status" value="1"/>
</dbReference>
<sequence length="214" mass="23923">MASSIDPGSDTHGKPAETVTAIPCDILELDPEERKVLKQQACDHKTAGNELFKAKEFEDAIRRYEEALAICPEDENEDRAVFYSNIAACHMQLKEYEKAVEQCTQALKCNQNYVRALSRRAKANECIGSWSSLSDALRDYRAVLKLSPGDEQAQKAVNILPKRIEEQQEKEKAEMIGKLKNLGNSFLGNFGLSLDNFAMDRDPVTGGYSVNMTK</sequence>
<evidence type="ECO:0000313" key="3">
    <source>
        <dbReference type="Proteomes" id="UP000053201"/>
    </source>
</evidence>
<dbReference type="Gene3D" id="1.25.40.10">
    <property type="entry name" value="Tetratricopeptide repeat domain"/>
    <property type="match status" value="1"/>
</dbReference>
<organism evidence="2 3">
    <name type="scientific">Spizellomyces punctatus (strain DAOM BR117)</name>
    <dbReference type="NCBI Taxonomy" id="645134"/>
    <lineage>
        <taxon>Eukaryota</taxon>
        <taxon>Fungi</taxon>
        <taxon>Fungi incertae sedis</taxon>
        <taxon>Chytridiomycota</taxon>
        <taxon>Chytridiomycota incertae sedis</taxon>
        <taxon>Chytridiomycetes</taxon>
        <taxon>Spizellomycetales</taxon>
        <taxon>Spizellomycetaceae</taxon>
        <taxon>Spizellomyces</taxon>
    </lineage>
</organism>
<dbReference type="RefSeq" id="XP_016607156.1">
    <property type="nucleotide sequence ID" value="XM_016753591.1"/>
</dbReference>
<protein>
    <submittedName>
        <fullName evidence="2">Uncharacterized protein</fullName>
    </submittedName>
</protein>
<keyword evidence="1" id="KW-0802">TPR repeat</keyword>
<dbReference type="InterPro" id="IPR019734">
    <property type="entry name" value="TPR_rpt"/>
</dbReference>
<dbReference type="OrthoDB" id="1872379at2759"/>
<dbReference type="AlphaFoldDB" id="A0A0L0HDM9"/>
<reference evidence="2 3" key="1">
    <citation type="submission" date="2009-08" db="EMBL/GenBank/DDBJ databases">
        <title>The Genome Sequence of Spizellomyces punctatus strain DAOM BR117.</title>
        <authorList>
            <consortium name="The Broad Institute Genome Sequencing Platform"/>
            <person name="Russ C."/>
            <person name="Cuomo C."/>
            <person name="Shea T."/>
            <person name="Young S.K."/>
            <person name="Zeng Q."/>
            <person name="Koehrsen M."/>
            <person name="Haas B."/>
            <person name="Borodovsky M."/>
            <person name="Guigo R."/>
            <person name="Alvarado L."/>
            <person name="Berlin A."/>
            <person name="Bochicchio J."/>
            <person name="Borenstein D."/>
            <person name="Chapman S."/>
            <person name="Chen Z."/>
            <person name="Engels R."/>
            <person name="Freedman E."/>
            <person name="Gellesch M."/>
            <person name="Goldberg J."/>
            <person name="Griggs A."/>
            <person name="Gujja S."/>
            <person name="Heiman D."/>
            <person name="Hepburn T."/>
            <person name="Howarth C."/>
            <person name="Jen D."/>
            <person name="Larson L."/>
            <person name="Lewis B."/>
            <person name="Mehta T."/>
            <person name="Park D."/>
            <person name="Pearson M."/>
            <person name="Roberts A."/>
            <person name="Saif S."/>
            <person name="Shenoy N."/>
            <person name="Sisk P."/>
            <person name="Stolte C."/>
            <person name="Sykes S."/>
            <person name="Thomson T."/>
            <person name="Walk T."/>
            <person name="White J."/>
            <person name="Yandava C."/>
            <person name="Burger G."/>
            <person name="Gray M.W."/>
            <person name="Holland P.W.H."/>
            <person name="King N."/>
            <person name="Lang F.B.F."/>
            <person name="Roger A.J."/>
            <person name="Ruiz-Trillo I."/>
            <person name="Lander E."/>
            <person name="Nusbaum C."/>
        </authorList>
    </citation>
    <scope>NUCLEOTIDE SEQUENCE [LARGE SCALE GENOMIC DNA]</scope>
    <source>
        <strain evidence="2 3">DAOM BR117</strain>
    </source>
</reference>
<dbReference type="InParanoid" id="A0A0L0HDM9"/>
<dbReference type="PANTHER" id="PTHR46014">
    <property type="entry name" value="TETRATRICOPEPTIDE REPEAT PROTEIN 1"/>
    <property type="match status" value="1"/>
</dbReference>
<dbReference type="Proteomes" id="UP000053201">
    <property type="component" value="Unassembled WGS sequence"/>
</dbReference>
<dbReference type="PROSITE" id="PS50005">
    <property type="entry name" value="TPR"/>
    <property type="match status" value="2"/>
</dbReference>